<comment type="caution">
    <text evidence="1">The sequence shown here is derived from an EMBL/GenBank/DDBJ whole genome shotgun (WGS) entry which is preliminary data.</text>
</comment>
<dbReference type="EMBL" id="CAXJIO010000011">
    <property type="protein sequence ID" value="CAL2102442.1"/>
    <property type="molecule type" value="Genomic_DNA"/>
</dbReference>
<organism evidence="1 2">
    <name type="scientific">Tenacibaculum polynesiense</name>
    <dbReference type="NCBI Taxonomy" id="3137857"/>
    <lineage>
        <taxon>Bacteria</taxon>
        <taxon>Pseudomonadati</taxon>
        <taxon>Bacteroidota</taxon>
        <taxon>Flavobacteriia</taxon>
        <taxon>Flavobacteriales</taxon>
        <taxon>Flavobacteriaceae</taxon>
        <taxon>Tenacibaculum</taxon>
    </lineage>
</organism>
<keyword evidence="2" id="KW-1185">Reference proteome</keyword>
<protein>
    <submittedName>
        <fullName evidence="1">Uncharacterized protein</fullName>
    </submittedName>
</protein>
<sequence length="130" mass="14869">MECRCVRVDTKAKFGSTYNLVSVEKRYDRLSLIFEGDETSEEIVYSINKIEKVKKGVLEDGYTMGNQAGFIGHAFGPDVTDREFPEGGYQVFDSFTLDEEGDTKELFIISIDEILKLLEEFKDFLIENGR</sequence>
<dbReference type="RefSeq" id="WP_348715705.1">
    <property type="nucleotide sequence ID" value="NZ_CAXJIO010000011.1"/>
</dbReference>
<gene>
    <name evidence="1" type="ORF">T190423A01A_20193</name>
</gene>
<evidence type="ECO:0000313" key="1">
    <source>
        <dbReference type="EMBL" id="CAL2102442.1"/>
    </source>
</evidence>
<reference evidence="1 2" key="1">
    <citation type="submission" date="2024-05" db="EMBL/GenBank/DDBJ databases">
        <authorList>
            <person name="Duchaud E."/>
        </authorList>
    </citation>
    <scope>NUCLEOTIDE SEQUENCE [LARGE SCALE GENOMIC DNA]</scope>
    <source>
        <strain evidence="1">Ena-SAMPLE-TAB-13-05-2024-13:56:06:370-140308</strain>
    </source>
</reference>
<proteinExistence type="predicted"/>
<name>A0ABM9PA42_9FLAO</name>
<dbReference type="Proteomes" id="UP001497527">
    <property type="component" value="Unassembled WGS sequence"/>
</dbReference>
<accession>A0ABM9PA42</accession>
<evidence type="ECO:0000313" key="2">
    <source>
        <dbReference type="Proteomes" id="UP001497527"/>
    </source>
</evidence>